<proteinExistence type="predicted"/>
<dbReference type="InterPro" id="IPR013096">
    <property type="entry name" value="Cupin_2"/>
</dbReference>
<dbReference type="CDD" id="cd02226">
    <property type="entry name" value="cupin_YdbB-like"/>
    <property type="match status" value="1"/>
</dbReference>
<dbReference type="InterPro" id="IPR052044">
    <property type="entry name" value="PKS_Associated_Protein"/>
</dbReference>
<accession>A0A2N7VG69</accession>
<keyword evidence="3" id="KW-1185">Reference proteome</keyword>
<evidence type="ECO:0000313" key="2">
    <source>
        <dbReference type="EMBL" id="PMS16145.1"/>
    </source>
</evidence>
<dbReference type="Gene3D" id="2.60.120.10">
    <property type="entry name" value="Jelly Rolls"/>
    <property type="match status" value="1"/>
</dbReference>
<dbReference type="SUPFAM" id="SSF51182">
    <property type="entry name" value="RmlC-like cupins"/>
    <property type="match status" value="1"/>
</dbReference>
<reference evidence="2 3" key="1">
    <citation type="submission" date="2018-01" db="EMBL/GenBank/DDBJ databases">
        <title>Whole genome analyses suggest that Burkholderia sensu lato contains two further novel genera in the rhizoxinica-symbiotica group Mycetohabitans gen. nov., and Trinickia gen. nov.: implications for the evolution of diazotrophy and nodulation in the Burkholderiaceae.</title>
        <authorList>
            <person name="Estrada-de los Santos P."/>
            <person name="Palmer M."/>
            <person name="Chavez-Ramirez B."/>
            <person name="Beukes C."/>
            <person name="Steenkamp E.T."/>
            <person name="Hirsch A.M."/>
            <person name="Manyaka P."/>
            <person name="Maluk M."/>
            <person name="Lafos M."/>
            <person name="Crook M."/>
            <person name="Gross E."/>
            <person name="Simon M.F."/>
            <person name="Bueno dos Reis Junior F."/>
            <person name="Poole P.S."/>
            <person name="Venter S.N."/>
            <person name="James E.K."/>
        </authorList>
    </citation>
    <scope>NUCLEOTIDE SEQUENCE [LARGE SCALE GENOMIC DNA]</scope>
    <source>
        <strain evidence="2 3">GIMN1.004</strain>
    </source>
</reference>
<dbReference type="RefSeq" id="WP_102648029.1">
    <property type="nucleotide sequence ID" value="NZ_PNYA01000026.1"/>
</dbReference>
<dbReference type="PANTHER" id="PTHR36114">
    <property type="entry name" value="16.7 KDA PROTEIN IN WHIE LOCUS"/>
    <property type="match status" value="1"/>
</dbReference>
<dbReference type="EMBL" id="PNYA01000026">
    <property type="protein sequence ID" value="PMS16145.1"/>
    <property type="molecule type" value="Genomic_DNA"/>
</dbReference>
<dbReference type="OrthoDB" id="9794183at2"/>
<dbReference type="InterPro" id="IPR014710">
    <property type="entry name" value="RmlC-like_jellyroll"/>
</dbReference>
<comment type="caution">
    <text evidence="2">The sequence shown here is derived from an EMBL/GenBank/DDBJ whole genome shotgun (WGS) entry which is preliminary data.</text>
</comment>
<protein>
    <submittedName>
        <fullName evidence="2">Cupin domain-containing protein</fullName>
    </submittedName>
</protein>
<dbReference type="Proteomes" id="UP000235616">
    <property type="component" value="Unassembled WGS sequence"/>
</dbReference>
<name>A0A2N7VG69_9BURK</name>
<dbReference type="Pfam" id="PF07883">
    <property type="entry name" value="Cupin_2"/>
    <property type="match status" value="1"/>
</dbReference>
<dbReference type="AlphaFoldDB" id="A0A2N7VG69"/>
<sequence length="141" mass="15324">MSASTHSETTPATRGQCESIDLVGKIGLIDGHWQPRVVAEMNDYQFKVAKLLGDFVWHEHSDTDETFIVLDGELRIDFRGGPQGDGSIVLKAGQMGVVPKGVEHKPCAQGEVKLLLIEPRGVVNTGDGATTERTVANDQWI</sequence>
<evidence type="ECO:0000259" key="1">
    <source>
        <dbReference type="Pfam" id="PF07883"/>
    </source>
</evidence>
<dbReference type="PANTHER" id="PTHR36114:SF1">
    <property type="entry name" value="16.7 KDA PROTEIN IN WHIE LOCUS"/>
    <property type="match status" value="1"/>
</dbReference>
<gene>
    <name evidence="2" type="ORF">C0Z18_24450</name>
</gene>
<feature type="domain" description="Cupin type-2" evidence="1">
    <location>
        <begin position="55"/>
        <end position="117"/>
    </location>
</feature>
<dbReference type="InterPro" id="IPR011051">
    <property type="entry name" value="RmlC_Cupin_sf"/>
</dbReference>
<evidence type="ECO:0000313" key="3">
    <source>
        <dbReference type="Proteomes" id="UP000235616"/>
    </source>
</evidence>
<organism evidence="2 3">
    <name type="scientific">Trinickia dabaoshanensis</name>
    <dbReference type="NCBI Taxonomy" id="564714"/>
    <lineage>
        <taxon>Bacteria</taxon>
        <taxon>Pseudomonadati</taxon>
        <taxon>Pseudomonadota</taxon>
        <taxon>Betaproteobacteria</taxon>
        <taxon>Burkholderiales</taxon>
        <taxon>Burkholderiaceae</taxon>
        <taxon>Trinickia</taxon>
    </lineage>
</organism>